<accession>A0A371CM94</accession>
<dbReference type="EMBL" id="KZ857513">
    <property type="protein sequence ID" value="RDX41398.1"/>
    <property type="molecule type" value="Genomic_DNA"/>
</dbReference>
<organism evidence="2 3">
    <name type="scientific">Lentinus brumalis</name>
    <dbReference type="NCBI Taxonomy" id="2498619"/>
    <lineage>
        <taxon>Eukaryota</taxon>
        <taxon>Fungi</taxon>
        <taxon>Dikarya</taxon>
        <taxon>Basidiomycota</taxon>
        <taxon>Agaricomycotina</taxon>
        <taxon>Agaricomycetes</taxon>
        <taxon>Polyporales</taxon>
        <taxon>Polyporaceae</taxon>
        <taxon>Lentinus</taxon>
    </lineage>
</organism>
<evidence type="ECO:0000313" key="3">
    <source>
        <dbReference type="Proteomes" id="UP000256964"/>
    </source>
</evidence>
<keyword evidence="3" id="KW-1185">Reference proteome</keyword>
<feature type="compositionally biased region" description="Low complexity" evidence="1">
    <location>
        <begin position="146"/>
        <end position="165"/>
    </location>
</feature>
<evidence type="ECO:0000256" key="1">
    <source>
        <dbReference type="SAM" id="MobiDB-lite"/>
    </source>
</evidence>
<sequence length="179" mass="19756">MPSPDLLTYRYNGHMVYVTPAKSYEQGVEFAQSVFPELASLEPDRISICVNASVQRKRTLIYIGPMAWTSVIQGLARYEVLEVVVKNPDIVIDSADATDVDALPHYEDVKEKCEPSDFHLAPSRGPSPGHKYIPLPELQRLAAKNAIARSRSQSPAARRPSSSGSMADWARGLFGKKAE</sequence>
<proteinExistence type="predicted"/>
<feature type="region of interest" description="Disordered" evidence="1">
    <location>
        <begin position="144"/>
        <end position="179"/>
    </location>
</feature>
<name>A0A371CM94_9APHY</name>
<dbReference type="AlphaFoldDB" id="A0A371CM94"/>
<evidence type="ECO:0000313" key="2">
    <source>
        <dbReference type="EMBL" id="RDX41398.1"/>
    </source>
</evidence>
<dbReference type="Proteomes" id="UP000256964">
    <property type="component" value="Unassembled WGS sequence"/>
</dbReference>
<gene>
    <name evidence="2" type="ORF">OH76DRAFT_1364634</name>
</gene>
<reference evidence="2 3" key="1">
    <citation type="journal article" date="2018" name="Biotechnol. Biofuels">
        <title>Integrative visual omics of the white-rot fungus Polyporus brumalis exposes the biotechnological potential of its oxidative enzymes for delignifying raw plant biomass.</title>
        <authorList>
            <person name="Miyauchi S."/>
            <person name="Rancon A."/>
            <person name="Drula E."/>
            <person name="Hage H."/>
            <person name="Chaduli D."/>
            <person name="Favel A."/>
            <person name="Grisel S."/>
            <person name="Henrissat B."/>
            <person name="Herpoel-Gimbert I."/>
            <person name="Ruiz-Duenas F.J."/>
            <person name="Chevret D."/>
            <person name="Hainaut M."/>
            <person name="Lin J."/>
            <person name="Wang M."/>
            <person name="Pangilinan J."/>
            <person name="Lipzen A."/>
            <person name="Lesage-Meessen L."/>
            <person name="Navarro D."/>
            <person name="Riley R."/>
            <person name="Grigoriev I.V."/>
            <person name="Zhou S."/>
            <person name="Raouche S."/>
            <person name="Rosso M.N."/>
        </authorList>
    </citation>
    <scope>NUCLEOTIDE SEQUENCE [LARGE SCALE GENOMIC DNA]</scope>
    <source>
        <strain evidence="2 3">BRFM 1820</strain>
    </source>
</reference>
<protein>
    <submittedName>
        <fullName evidence="2">Uncharacterized protein</fullName>
    </submittedName>
</protein>
<dbReference type="STRING" id="139420.A0A371CM94"/>
<dbReference type="OrthoDB" id="3198848at2759"/>